<dbReference type="RefSeq" id="WP_322187208.1">
    <property type="nucleotide sequence ID" value="NZ_JAXLPB010000003.1"/>
</dbReference>
<evidence type="ECO:0000313" key="2">
    <source>
        <dbReference type="EMBL" id="MDY8109724.1"/>
    </source>
</evidence>
<keyword evidence="3" id="KW-1185">Reference proteome</keyword>
<dbReference type="InterPro" id="IPR030395">
    <property type="entry name" value="GP_PDE_dom"/>
</dbReference>
<organism evidence="2 3">
    <name type="scientific">Fulvimarina uroteuthidis</name>
    <dbReference type="NCBI Taxonomy" id="3098149"/>
    <lineage>
        <taxon>Bacteria</taxon>
        <taxon>Pseudomonadati</taxon>
        <taxon>Pseudomonadota</taxon>
        <taxon>Alphaproteobacteria</taxon>
        <taxon>Hyphomicrobiales</taxon>
        <taxon>Aurantimonadaceae</taxon>
        <taxon>Fulvimarina</taxon>
    </lineage>
</organism>
<accession>A0ABU5I2Z4</accession>
<name>A0ABU5I2Z4_9HYPH</name>
<dbReference type="PANTHER" id="PTHR46211">
    <property type="entry name" value="GLYCEROPHOSPHORYL DIESTER PHOSPHODIESTERASE"/>
    <property type="match status" value="1"/>
</dbReference>
<feature type="domain" description="GP-PDE" evidence="1">
    <location>
        <begin position="10"/>
        <end position="240"/>
    </location>
</feature>
<dbReference type="PROSITE" id="PS51704">
    <property type="entry name" value="GP_PDE"/>
    <property type="match status" value="1"/>
</dbReference>
<evidence type="ECO:0000313" key="3">
    <source>
        <dbReference type="Proteomes" id="UP001294412"/>
    </source>
</evidence>
<dbReference type="PANTHER" id="PTHR46211:SF1">
    <property type="entry name" value="GLYCEROPHOSPHODIESTER PHOSPHODIESTERASE, CYTOPLASMIC"/>
    <property type="match status" value="1"/>
</dbReference>
<dbReference type="EMBL" id="JAXLPB010000003">
    <property type="protein sequence ID" value="MDY8109724.1"/>
    <property type="molecule type" value="Genomic_DNA"/>
</dbReference>
<reference evidence="2 3" key="1">
    <citation type="submission" date="2023-12" db="EMBL/GenBank/DDBJ databases">
        <title>Description of Novel Strain Fulvimarina sp. 2208YS6-2-32 isolated from Uroteuthis (Photololigo) edulis.</title>
        <authorList>
            <person name="Park J.-S."/>
        </authorList>
    </citation>
    <scope>NUCLEOTIDE SEQUENCE [LARGE SCALE GENOMIC DNA]</scope>
    <source>
        <strain evidence="2 3">2208YS6-2-32</strain>
    </source>
</reference>
<gene>
    <name evidence="2" type="ORF">U0C82_11300</name>
</gene>
<dbReference type="SUPFAM" id="SSF51695">
    <property type="entry name" value="PLC-like phosphodiesterases"/>
    <property type="match status" value="1"/>
</dbReference>
<dbReference type="Pfam" id="PF03009">
    <property type="entry name" value="GDPD"/>
    <property type="match status" value="1"/>
</dbReference>
<dbReference type="InterPro" id="IPR017946">
    <property type="entry name" value="PLC-like_Pdiesterase_TIM-brl"/>
</dbReference>
<sequence length="240" mass="25393">MANAPAWLTAKPFAHRGLHDGNDQVPENSLAAARLAIAGGYGIECDLQLSSDGVPFVFHDDELARLTGAGGDVRALDAAAIGALRLIGGEPVPTLAEFLRLVGGRVPLLIELKGRSAAADATFAAAVARDLEGYEGAAALMSFAPHLVTACRNTFGKRPVGLTAEGQSDDELAEHRRLAAASLDFVSYDHRHLPNALTRSLRQDGIPVLSWTIRSAEEAHRALAYCDQITFEGFTPSRAG</sequence>
<protein>
    <submittedName>
        <fullName evidence="2">Glycerophosphodiester phosphodiesterase family protein</fullName>
    </submittedName>
</protein>
<evidence type="ECO:0000259" key="1">
    <source>
        <dbReference type="PROSITE" id="PS51704"/>
    </source>
</evidence>
<proteinExistence type="predicted"/>
<dbReference type="Gene3D" id="3.20.20.190">
    <property type="entry name" value="Phosphatidylinositol (PI) phosphodiesterase"/>
    <property type="match status" value="1"/>
</dbReference>
<comment type="caution">
    <text evidence="2">The sequence shown here is derived from an EMBL/GenBank/DDBJ whole genome shotgun (WGS) entry which is preliminary data.</text>
</comment>
<dbReference type="Proteomes" id="UP001294412">
    <property type="component" value="Unassembled WGS sequence"/>
</dbReference>